<protein>
    <submittedName>
        <fullName evidence="1">Uncharacterized protein</fullName>
    </submittedName>
</protein>
<gene>
    <name evidence="1" type="ORF">P256_00236</name>
</gene>
<comment type="caution">
    <text evidence="1">The sequence shown here is derived from an EMBL/GenBank/DDBJ whole genome shotgun (WGS) entry which is preliminary data.</text>
</comment>
<accession>V2TUJ7</accession>
<sequence>MKIREAFTYLIKNYKHLSENEESIIGMEYIPKASDGEFQIFSLGLDEDGLEEGNYFIAIHFSAGNIGAFDGVDDSFSGDYAEIEDIINEIPEVEQINFNIYPLEYAPFGVISEYALTEIFPELPNPDNETDFDIPKFRKEAIDLIKQVNKPQLYH</sequence>
<dbReference type="RefSeq" id="WP_023271840.1">
    <property type="nucleotide sequence ID" value="NZ_KI530712.1"/>
</dbReference>
<proteinExistence type="predicted"/>
<dbReference type="EMBL" id="AYER01000001">
    <property type="protein sequence ID" value="ESK41247.1"/>
    <property type="molecule type" value="Genomic_DNA"/>
</dbReference>
<evidence type="ECO:0000313" key="1">
    <source>
        <dbReference type="EMBL" id="ESK41247.1"/>
    </source>
</evidence>
<name>V2TUJ7_9GAMM</name>
<dbReference type="STRING" id="1392540.P256_00236"/>
<dbReference type="PATRIC" id="fig|1392540.3.peg.232"/>
<dbReference type="Proteomes" id="UP000023785">
    <property type="component" value="Unassembled WGS sequence"/>
</dbReference>
<dbReference type="eggNOG" id="ENOG5032PHP">
    <property type="taxonomic scope" value="Bacteria"/>
</dbReference>
<dbReference type="HOGENOM" id="CLU_142678_0_0_6"/>
<dbReference type="OrthoDB" id="9973348at2"/>
<organism evidence="1 2">
    <name type="scientific">Acinetobacter nectaris CIP 110549</name>
    <dbReference type="NCBI Taxonomy" id="1392540"/>
    <lineage>
        <taxon>Bacteria</taxon>
        <taxon>Pseudomonadati</taxon>
        <taxon>Pseudomonadota</taxon>
        <taxon>Gammaproteobacteria</taxon>
        <taxon>Moraxellales</taxon>
        <taxon>Moraxellaceae</taxon>
        <taxon>Acinetobacter</taxon>
    </lineage>
</organism>
<evidence type="ECO:0000313" key="2">
    <source>
        <dbReference type="Proteomes" id="UP000023785"/>
    </source>
</evidence>
<keyword evidence="2" id="KW-1185">Reference proteome</keyword>
<reference evidence="1 2" key="1">
    <citation type="submission" date="2013-10" db="EMBL/GenBank/DDBJ databases">
        <title>The Genome Sequence of Acinetobacter nectaris CIP 110549.</title>
        <authorList>
            <consortium name="The Broad Institute Genomics Platform"/>
            <consortium name="The Broad Institute Genome Sequencing Center for Infectious Disease"/>
            <person name="Cerqueira G."/>
            <person name="Feldgarden M."/>
            <person name="Courvalin P."/>
            <person name="Grillot-Courvalin C."/>
            <person name="Clermont D."/>
            <person name="Rocha E."/>
            <person name="Yoon E.-J."/>
            <person name="Nemec A."/>
            <person name="Young S.K."/>
            <person name="Zeng Q."/>
            <person name="Gargeya S."/>
            <person name="Fitzgerald M."/>
            <person name="Abouelleil A."/>
            <person name="Alvarado L."/>
            <person name="Berlin A.M."/>
            <person name="Chapman S.B."/>
            <person name="Gainer-Dewar J."/>
            <person name="Goldberg J."/>
            <person name="Gnerre S."/>
            <person name="Griggs A."/>
            <person name="Gujja S."/>
            <person name="Hansen M."/>
            <person name="Howarth C."/>
            <person name="Imamovic A."/>
            <person name="Ireland A."/>
            <person name="Larimer J."/>
            <person name="McCowan C."/>
            <person name="Murphy C."/>
            <person name="Pearson M."/>
            <person name="Poon T.W."/>
            <person name="Priest M."/>
            <person name="Roberts A."/>
            <person name="Saif S."/>
            <person name="Shea T."/>
            <person name="Sykes S."/>
            <person name="Wortman J."/>
            <person name="Nusbaum C."/>
            <person name="Birren B."/>
        </authorList>
    </citation>
    <scope>NUCLEOTIDE SEQUENCE [LARGE SCALE GENOMIC DNA]</scope>
    <source>
        <strain evidence="1 2">CIP 110549</strain>
    </source>
</reference>
<dbReference type="AlphaFoldDB" id="V2TUJ7"/>